<dbReference type="EMBL" id="BSSQ01000006">
    <property type="protein sequence ID" value="GLX67375.1"/>
    <property type="molecule type" value="Genomic_DNA"/>
</dbReference>
<organism evidence="7 8">
    <name type="scientific">Paenibacillus glycanilyticus</name>
    <dbReference type="NCBI Taxonomy" id="126569"/>
    <lineage>
        <taxon>Bacteria</taxon>
        <taxon>Bacillati</taxon>
        <taxon>Bacillota</taxon>
        <taxon>Bacilli</taxon>
        <taxon>Bacillales</taxon>
        <taxon>Paenibacillaceae</taxon>
        <taxon>Paenibacillus</taxon>
    </lineage>
</organism>
<dbReference type="RefSeq" id="WP_284238116.1">
    <property type="nucleotide sequence ID" value="NZ_BSSQ01000006.1"/>
</dbReference>
<keyword evidence="3 6" id="KW-0812">Transmembrane</keyword>
<feature type="transmembrane region" description="Helical" evidence="6">
    <location>
        <begin position="51"/>
        <end position="72"/>
    </location>
</feature>
<feature type="transmembrane region" description="Helical" evidence="6">
    <location>
        <begin position="354"/>
        <end position="374"/>
    </location>
</feature>
<evidence type="ECO:0000256" key="5">
    <source>
        <dbReference type="ARBA" id="ARBA00023136"/>
    </source>
</evidence>
<feature type="transmembrane region" description="Helical" evidence="6">
    <location>
        <begin position="115"/>
        <end position="134"/>
    </location>
</feature>
<keyword evidence="2" id="KW-1003">Cell membrane</keyword>
<feature type="transmembrane region" description="Helical" evidence="6">
    <location>
        <begin position="205"/>
        <end position="227"/>
    </location>
</feature>
<feature type="transmembrane region" description="Helical" evidence="6">
    <location>
        <begin position="326"/>
        <end position="347"/>
    </location>
</feature>
<name>A0ABQ6GBI0_9BACL</name>
<comment type="caution">
    <text evidence="7">The sequence shown here is derived from an EMBL/GenBank/DDBJ whole genome shotgun (WGS) entry which is preliminary data.</text>
</comment>
<feature type="transmembrane region" description="Helical" evidence="6">
    <location>
        <begin position="21"/>
        <end position="39"/>
    </location>
</feature>
<evidence type="ECO:0000256" key="4">
    <source>
        <dbReference type="ARBA" id="ARBA00022989"/>
    </source>
</evidence>
<dbReference type="PANTHER" id="PTHR30250:SF11">
    <property type="entry name" value="O-ANTIGEN TRANSPORTER-RELATED"/>
    <property type="match status" value="1"/>
</dbReference>
<sequence length="472" mass="53234">MMSKLDMNLVKKSGIYFIGNFASKFIMAIMIPFYAYFVSVKELGLFDFSQTIMNTVAPVIFLALWEAILRFLIAEDEENKRVNIIATSVRITQIVIAILVLFSLIFAIIGNLITMYTLLMICAYGAAQMWQYYARALKYNQVYIKSSIVGTILNFIFLLLTVCVFNMGGDGLFWSYIIGQISIVVLIEKKVYVLSYLKKGSFNWLVLKTMLLFSAPLILNLASGWLISGAGRMIITNELGTYENGLFSFAMKFGTIVSMLGTVVSMALIEEAIIKSKDDGIDEYFSRTIQIVFKLFLSIGIMAIPLVSIFYYIISSTEYKSSYNMVPIFLMYSVLMTMSTNVGAIFQARNKTNLLFYTTLSGAIITILLSYIMVNSFGVFGVSIAQLSGAFVLLMTRWVFARRFIKFDIKWGKIICLAIVYILIVAVCSNGLSIVSMLLSLLLMLIVCYLNREMVTEVLKFRRKSKVANLPQ</sequence>
<feature type="transmembrane region" description="Helical" evidence="6">
    <location>
        <begin position="291"/>
        <end position="314"/>
    </location>
</feature>
<keyword evidence="5 6" id="KW-0472">Membrane</keyword>
<gene>
    <name evidence="7" type="ORF">MU1_17200</name>
</gene>
<evidence type="ECO:0000256" key="6">
    <source>
        <dbReference type="SAM" id="Phobius"/>
    </source>
</evidence>
<feature type="transmembrane region" description="Helical" evidence="6">
    <location>
        <begin position="84"/>
        <end position="109"/>
    </location>
</feature>
<keyword evidence="4 6" id="KW-1133">Transmembrane helix</keyword>
<protein>
    <submittedName>
        <fullName evidence="7">Undecaprenyl-diphospho-oligosaccharide flippase</fullName>
    </submittedName>
</protein>
<feature type="transmembrane region" description="Helical" evidence="6">
    <location>
        <begin position="411"/>
        <end position="427"/>
    </location>
</feature>
<feature type="transmembrane region" description="Helical" evidence="6">
    <location>
        <begin position="146"/>
        <end position="167"/>
    </location>
</feature>
<feature type="transmembrane region" description="Helical" evidence="6">
    <location>
        <begin position="380"/>
        <end position="399"/>
    </location>
</feature>
<evidence type="ECO:0000256" key="2">
    <source>
        <dbReference type="ARBA" id="ARBA00022475"/>
    </source>
</evidence>
<proteinExistence type="predicted"/>
<keyword evidence="8" id="KW-1185">Reference proteome</keyword>
<reference evidence="7 8" key="1">
    <citation type="submission" date="2023-03" db="EMBL/GenBank/DDBJ databases">
        <title>Draft genome sequence of the bacteria which degrade cell wall of Tricholomamatutake.</title>
        <authorList>
            <person name="Konishi Y."/>
            <person name="Fukuta Y."/>
            <person name="Shirasaka N."/>
        </authorList>
    </citation>
    <scope>NUCLEOTIDE SEQUENCE [LARGE SCALE GENOMIC DNA]</scope>
    <source>
        <strain evidence="8">mu1</strain>
    </source>
</reference>
<evidence type="ECO:0000256" key="1">
    <source>
        <dbReference type="ARBA" id="ARBA00004651"/>
    </source>
</evidence>
<evidence type="ECO:0000313" key="7">
    <source>
        <dbReference type="EMBL" id="GLX67375.1"/>
    </source>
</evidence>
<evidence type="ECO:0000313" key="8">
    <source>
        <dbReference type="Proteomes" id="UP001157114"/>
    </source>
</evidence>
<accession>A0ABQ6GBI0</accession>
<dbReference type="PANTHER" id="PTHR30250">
    <property type="entry name" value="PST FAMILY PREDICTED COLANIC ACID TRANSPORTER"/>
    <property type="match status" value="1"/>
</dbReference>
<feature type="transmembrane region" description="Helical" evidence="6">
    <location>
        <begin position="247"/>
        <end position="270"/>
    </location>
</feature>
<comment type="subcellular location">
    <subcellularLocation>
        <location evidence="1">Cell membrane</location>
        <topology evidence="1">Multi-pass membrane protein</topology>
    </subcellularLocation>
</comment>
<evidence type="ECO:0000256" key="3">
    <source>
        <dbReference type="ARBA" id="ARBA00022692"/>
    </source>
</evidence>
<dbReference type="InterPro" id="IPR050833">
    <property type="entry name" value="Poly_Biosynth_Transport"/>
</dbReference>
<dbReference type="Proteomes" id="UP001157114">
    <property type="component" value="Unassembled WGS sequence"/>
</dbReference>
<feature type="transmembrane region" description="Helical" evidence="6">
    <location>
        <begin position="173"/>
        <end position="193"/>
    </location>
</feature>